<sequence>MPDNRLARAFASTRAVLSTVEPDQLDLSTPCASWDVRSLIDHFVGTARWAGDTIAGTAGAPAFLGRADRPGRGFAARG</sequence>
<dbReference type="SUPFAM" id="SSF109854">
    <property type="entry name" value="DinB/YfiT-like putative metalloenzymes"/>
    <property type="match status" value="1"/>
</dbReference>
<evidence type="ECO:0000313" key="3">
    <source>
        <dbReference type="Proteomes" id="UP001501444"/>
    </source>
</evidence>
<organism evidence="2 3">
    <name type="scientific">Dactylosporangium salmoneum</name>
    <dbReference type="NCBI Taxonomy" id="53361"/>
    <lineage>
        <taxon>Bacteria</taxon>
        <taxon>Bacillati</taxon>
        <taxon>Actinomycetota</taxon>
        <taxon>Actinomycetes</taxon>
        <taxon>Micromonosporales</taxon>
        <taxon>Micromonosporaceae</taxon>
        <taxon>Dactylosporangium</taxon>
    </lineage>
</organism>
<dbReference type="EMBL" id="BAAARV010000025">
    <property type="protein sequence ID" value="GAA2346114.1"/>
    <property type="molecule type" value="Genomic_DNA"/>
</dbReference>
<dbReference type="InterPro" id="IPR034660">
    <property type="entry name" value="DinB/YfiT-like"/>
</dbReference>
<keyword evidence="3" id="KW-1185">Reference proteome</keyword>
<dbReference type="RefSeq" id="WP_344613225.1">
    <property type="nucleotide sequence ID" value="NZ_BAAARV010000025.1"/>
</dbReference>
<proteinExistence type="predicted"/>
<evidence type="ECO:0000259" key="1">
    <source>
        <dbReference type="Pfam" id="PF11716"/>
    </source>
</evidence>
<dbReference type="Pfam" id="PF11716">
    <property type="entry name" value="MDMPI_N"/>
    <property type="match status" value="1"/>
</dbReference>
<evidence type="ECO:0000313" key="2">
    <source>
        <dbReference type="EMBL" id="GAA2346114.1"/>
    </source>
</evidence>
<gene>
    <name evidence="2" type="ORF">GCM10010170_032690</name>
</gene>
<name>A0ABP5T9I6_9ACTN</name>
<dbReference type="Gene3D" id="1.20.120.450">
    <property type="entry name" value="dinb family like domain"/>
    <property type="match status" value="1"/>
</dbReference>
<reference evidence="3" key="1">
    <citation type="journal article" date="2019" name="Int. J. Syst. Evol. Microbiol.">
        <title>The Global Catalogue of Microorganisms (GCM) 10K type strain sequencing project: providing services to taxonomists for standard genome sequencing and annotation.</title>
        <authorList>
            <consortium name="The Broad Institute Genomics Platform"/>
            <consortium name="The Broad Institute Genome Sequencing Center for Infectious Disease"/>
            <person name="Wu L."/>
            <person name="Ma J."/>
        </authorList>
    </citation>
    <scope>NUCLEOTIDE SEQUENCE [LARGE SCALE GENOMIC DNA]</scope>
    <source>
        <strain evidence="3">JCM 3272</strain>
    </source>
</reference>
<protein>
    <recommendedName>
        <fullName evidence="1">Mycothiol-dependent maleylpyruvate isomerase metal-binding domain-containing protein</fullName>
    </recommendedName>
</protein>
<feature type="domain" description="Mycothiol-dependent maleylpyruvate isomerase metal-binding" evidence="1">
    <location>
        <begin position="7"/>
        <end position="61"/>
    </location>
</feature>
<dbReference type="Proteomes" id="UP001501444">
    <property type="component" value="Unassembled WGS sequence"/>
</dbReference>
<accession>A0ABP5T9I6</accession>
<comment type="caution">
    <text evidence="2">The sequence shown here is derived from an EMBL/GenBank/DDBJ whole genome shotgun (WGS) entry which is preliminary data.</text>
</comment>
<dbReference type="InterPro" id="IPR024344">
    <property type="entry name" value="MDMPI_metal-binding"/>
</dbReference>